<sequence length="189" mass="20586">MSVQVAAGGSSGGNQGGAGAGRYDNKAGYGGRDQCLCGSAIVKPHGKLHCNWCHEDLGSHGFGIHRNYCRGFTKKQKLHHKKVISKKSKKFVPPSQLGWYYSPHQQQYRQYAGAMQPLMGVVHQPQLNPQYAGAMQPLMGVVHQPQLNPQYAGAMQPLMGVVHQPQLNPQYAGAMQPLLGVVHQPQLNP</sequence>
<keyword evidence="3" id="KW-1185">Reference proteome</keyword>
<feature type="region of interest" description="Disordered" evidence="1">
    <location>
        <begin position="1"/>
        <end position="20"/>
    </location>
</feature>
<comment type="caution">
    <text evidence="2">The sequence shown here is derived from an EMBL/GenBank/DDBJ whole genome shotgun (WGS) entry which is preliminary data.</text>
</comment>
<dbReference type="AlphaFoldDB" id="A0AAV5SID4"/>
<dbReference type="EMBL" id="BTSX01000002">
    <property type="protein sequence ID" value="GMS83112.1"/>
    <property type="molecule type" value="Genomic_DNA"/>
</dbReference>
<accession>A0AAV5SID4</accession>
<name>A0AAV5SID4_9BILA</name>
<gene>
    <name evidence="2" type="ORF">PENTCL1PPCAC_5287</name>
</gene>
<organism evidence="2 3">
    <name type="scientific">Pristionchus entomophagus</name>
    <dbReference type="NCBI Taxonomy" id="358040"/>
    <lineage>
        <taxon>Eukaryota</taxon>
        <taxon>Metazoa</taxon>
        <taxon>Ecdysozoa</taxon>
        <taxon>Nematoda</taxon>
        <taxon>Chromadorea</taxon>
        <taxon>Rhabditida</taxon>
        <taxon>Rhabditina</taxon>
        <taxon>Diplogasteromorpha</taxon>
        <taxon>Diplogasteroidea</taxon>
        <taxon>Neodiplogasteridae</taxon>
        <taxon>Pristionchus</taxon>
    </lineage>
</organism>
<reference evidence="2" key="1">
    <citation type="submission" date="2023-10" db="EMBL/GenBank/DDBJ databases">
        <title>Genome assembly of Pristionchus species.</title>
        <authorList>
            <person name="Yoshida K."/>
            <person name="Sommer R.J."/>
        </authorList>
    </citation>
    <scope>NUCLEOTIDE SEQUENCE</scope>
    <source>
        <strain evidence="2">RS0144</strain>
    </source>
</reference>
<feature type="compositionally biased region" description="Gly residues" evidence="1">
    <location>
        <begin position="9"/>
        <end position="20"/>
    </location>
</feature>
<evidence type="ECO:0000313" key="2">
    <source>
        <dbReference type="EMBL" id="GMS83112.1"/>
    </source>
</evidence>
<proteinExistence type="predicted"/>
<evidence type="ECO:0000256" key="1">
    <source>
        <dbReference type="SAM" id="MobiDB-lite"/>
    </source>
</evidence>
<dbReference type="Proteomes" id="UP001432027">
    <property type="component" value="Unassembled WGS sequence"/>
</dbReference>
<evidence type="ECO:0000313" key="3">
    <source>
        <dbReference type="Proteomes" id="UP001432027"/>
    </source>
</evidence>
<feature type="non-terminal residue" evidence="2">
    <location>
        <position position="189"/>
    </location>
</feature>
<protein>
    <submittedName>
        <fullName evidence="2">Uncharacterized protein</fullName>
    </submittedName>
</protein>